<dbReference type="AlphaFoldDB" id="A0A6J6PYP3"/>
<feature type="transmembrane region" description="Helical" evidence="1">
    <location>
        <begin position="220"/>
        <end position="237"/>
    </location>
</feature>
<protein>
    <submittedName>
        <fullName evidence="3">Unannotated protein</fullName>
    </submittedName>
</protein>
<evidence type="ECO:0000313" key="2">
    <source>
        <dbReference type="EMBL" id="CAB4671420.1"/>
    </source>
</evidence>
<evidence type="ECO:0000313" key="3">
    <source>
        <dbReference type="EMBL" id="CAB4700974.1"/>
    </source>
</evidence>
<feature type="transmembrane region" description="Helical" evidence="1">
    <location>
        <begin position="189"/>
        <end position="208"/>
    </location>
</feature>
<keyword evidence="1" id="KW-1133">Transmembrane helix</keyword>
<dbReference type="EMBL" id="CAEZXB010000005">
    <property type="protein sequence ID" value="CAB4671420.1"/>
    <property type="molecule type" value="Genomic_DNA"/>
</dbReference>
<evidence type="ECO:0000313" key="4">
    <source>
        <dbReference type="EMBL" id="CAB5075418.1"/>
    </source>
</evidence>
<organism evidence="3">
    <name type="scientific">freshwater metagenome</name>
    <dbReference type="NCBI Taxonomy" id="449393"/>
    <lineage>
        <taxon>unclassified sequences</taxon>
        <taxon>metagenomes</taxon>
        <taxon>ecological metagenomes</taxon>
    </lineage>
</organism>
<dbReference type="EMBL" id="CAFBRC010000043">
    <property type="protein sequence ID" value="CAB5075418.1"/>
    <property type="molecule type" value="Genomic_DNA"/>
</dbReference>
<name>A0A6J6PYP3_9ZZZZ</name>
<keyword evidence="1" id="KW-0812">Transmembrane</keyword>
<feature type="transmembrane region" description="Helical" evidence="1">
    <location>
        <begin position="61"/>
        <end position="82"/>
    </location>
</feature>
<feature type="transmembrane region" description="Helical" evidence="1">
    <location>
        <begin position="243"/>
        <end position="260"/>
    </location>
</feature>
<sequence length="323" mass="34228">MSFDALERALIELAASGELTREQAEQVRERYMVELARPEDSIAPAHVANEERNRRSLLGEIGGYVGGAFTLVATLIILGSTWSQLSNIGRIITLLALTLIFAAVALLLHRGEKSPVRARLVATLFSFAGISGAATAGVATPWQKALVASIVGSIIVDIAYFRNRTSVGHVSLFVFKIFATMAFLDAVNIFGGAVAALVVAAIAVAWYFYSQRGIFHEEMLGFTIASGTAFVSAEIAFIGSSHIIGYLLFLATGVAGYLLYSRNRRWPFLVAAVAASTFGVGQFITATLGGALGVSIGLLGAGLVLLGASTFILRTRRLAPPQS</sequence>
<feature type="transmembrane region" description="Helical" evidence="1">
    <location>
        <begin position="291"/>
        <end position="313"/>
    </location>
</feature>
<feature type="transmembrane region" description="Helical" evidence="1">
    <location>
        <begin position="88"/>
        <end position="108"/>
    </location>
</feature>
<proteinExistence type="predicted"/>
<reference evidence="3" key="1">
    <citation type="submission" date="2020-05" db="EMBL/GenBank/DDBJ databases">
        <authorList>
            <person name="Chiriac C."/>
            <person name="Salcher M."/>
            <person name="Ghai R."/>
            <person name="Kavagutti S V."/>
        </authorList>
    </citation>
    <scope>NUCLEOTIDE SEQUENCE</scope>
</reference>
<gene>
    <name evidence="2" type="ORF">UFOPK2342_00467</name>
    <name evidence="3" type="ORF">UFOPK2423_01163</name>
    <name evidence="4" type="ORF">UFOPK4367_00791</name>
</gene>
<feature type="transmembrane region" description="Helical" evidence="1">
    <location>
        <begin position="120"/>
        <end position="139"/>
    </location>
</feature>
<dbReference type="EMBL" id="CAEZXN010000028">
    <property type="protein sequence ID" value="CAB4700974.1"/>
    <property type="molecule type" value="Genomic_DNA"/>
</dbReference>
<keyword evidence="1" id="KW-0472">Membrane</keyword>
<evidence type="ECO:0000256" key="1">
    <source>
        <dbReference type="SAM" id="Phobius"/>
    </source>
</evidence>
<accession>A0A6J6PYP3</accession>
<feature type="transmembrane region" description="Helical" evidence="1">
    <location>
        <begin position="267"/>
        <end position="285"/>
    </location>
</feature>